<keyword evidence="7" id="KW-0378">Hydrolase</keyword>
<evidence type="ECO:0000259" key="9">
    <source>
        <dbReference type="PROSITE" id="PS50109"/>
    </source>
</evidence>
<comment type="catalytic activity">
    <reaction evidence="1 7">
        <text>ATP + protein L-histidine = ADP + protein N-phospho-L-histidine.</text>
        <dbReference type="EC" id="2.7.13.3"/>
    </reaction>
</comment>
<accession>A0A9C7G9W5</accession>
<dbReference type="InterPro" id="IPR005467">
    <property type="entry name" value="His_kinase_dom"/>
</dbReference>
<dbReference type="Gene3D" id="1.20.5.1930">
    <property type="match status" value="1"/>
</dbReference>
<dbReference type="GO" id="GO:0016020">
    <property type="term" value="C:membrane"/>
    <property type="evidence" value="ECO:0007669"/>
    <property type="project" value="InterPro"/>
</dbReference>
<organism evidence="10 11">
    <name type="scientific">Pseudoneobacillus rhizosphaerae</name>
    <dbReference type="NCBI Taxonomy" id="2880968"/>
    <lineage>
        <taxon>Bacteria</taxon>
        <taxon>Bacillati</taxon>
        <taxon>Bacillota</taxon>
        <taxon>Bacilli</taxon>
        <taxon>Bacillales</taxon>
        <taxon>Bacillaceae</taxon>
        <taxon>Pseudoneobacillus</taxon>
    </lineage>
</organism>
<dbReference type="GO" id="GO:0005524">
    <property type="term" value="F:ATP binding"/>
    <property type="evidence" value="ECO:0007669"/>
    <property type="project" value="UniProtKB-UniRule"/>
</dbReference>
<evidence type="ECO:0000313" key="11">
    <source>
        <dbReference type="Proteomes" id="UP000789845"/>
    </source>
</evidence>
<evidence type="ECO:0000256" key="1">
    <source>
        <dbReference type="ARBA" id="ARBA00000085"/>
    </source>
</evidence>
<name>A0A9C7G9W5_9BACI</name>
<dbReference type="InterPro" id="IPR008595">
    <property type="entry name" value="DegS"/>
</dbReference>
<dbReference type="InterPro" id="IPR003594">
    <property type="entry name" value="HATPase_dom"/>
</dbReference>
<keyword evidence="11" id="KW-1185">Reference proteome</keyword>
<dbReference type="CDD" id="cd16917">
    <property type="entry name" value="HATPase_UhpB-NarQ-NarX-like"/>
    <property type="match status" value="1"/>
</dbReference>
<dbReference type="Pfam" id="PF05384">
    <property type="entry name" value="DegS"/>
    <property type="match status" value="1"/>
</dbReference>
<keyword evidence="7" id="KW-0963">Cytoplasm</keyword>
<keyword evidence="6 7" id="KW-0902">Two-component regulatory system</keyword>
<evidence type="ECO:0000256" key="8">
    <source>
        <dbReference type="SAM" id="Coils"/>
    </source>
</evidence>
<dbReference type="InterPro" id="IPR050482">
    <property type="entry name" value="Sensor_HK_TwoCompSys"/>
</dbReference>
<keyword evidence="4 7" id="KW-0418">Kinase</keyword>
<dbReference type="Proteomes" id="UP000789845">
    <property type="component" value="Unassembled WGS sequence"/>
</dbReference>
<keyword evidence="7" id="KW-0904">Protein phosphatase</keyword>
<dbReference type="PIRSF" id="PIRSF003169">
    <property type="entry name" value="STHK_DegS"/>
    <property type="match status" value="1"/>
</dbReference>
<evidence type="ECO:0000256" key="5">
    <source>
        <dbReference type="ARBA" id="ARBA00022840"/>
    </source>
</evidence>
<dbReference type="GO" id="GO:0000155">
    <property type="term" value="F:phosphorelay sensor kinase activity"/>
    <property type="evidence" value="ECO:0007669"/>
    <property type="project" value="UniProtKB-UniRule"/>
</dbReference>
<dbReference type="PROSITE" id="PS50109">
    <property type="entry name" value="HIS_KIN"/>
    <property type="match status" value="1"/>
</dbReference>
<gene>
    <name evidence="10" type="primary">degS</name>
    <name evidence="10" type="ORF">NEOCIP111885_02165</name>
</gene>
<proteinExistence type="predicted"/>
<dbReference type="InterPro" id="IPR011712">
    <property type="entry name" value="Sig_transdc_His_kin_sub3_dim/P"/>
</dbReference>
<dbReference type="InterPro" id="IPR016381">
    <property type="entry name" value="Sig_transdc_His_kinase_DegS"/>
</dbReference>
<dbReference type="SMART" id="SM00387">
    <property type="entry name" value="HATPase_c"/>
    <property type="match status" value="1"/>
</dbReference>
<comment type="subcellular location">
    <subcellularLocation>
        <location evidence="7">Cytoplasm</location>
    </subcellularLocation>
</comment>
<feature type="domain" description="Histidine kinase" evidence="9">
    <location>
        <begin position="183"/>
        <end position="380"/>
    </location>
</feature>
<evidence type="ECO:0000256" key="3">
    <source>
        <dbReference type="ARBA" id="ARBA00022741"/>
    </source>
</evidence>
<feature type="coiled-coil region" evidence="8">
    <location>
        <begin position="104"/>
        <end position="138"/>
    </location>
</feature>
<dbReference type="PANTHER" id="PTHR24421">
    <property type="entry name" value="NITRATE/NITRITE SENSOR PROTEIN NARX-RELATED"/>
    <property type="match status" value="1"/>
</dbReference>
<dbReference type="EC" id="2.7.13.3" evidence="7"/>
<keyword evidence="2 7" id="KW-0808">Transferase</keyword>
<comment type="caution">
    <text evidence="10">The sequence shown here is derived from an EMBL/GenBank/DDBJ whole genome shotgun (WGS) entry which is preliminary data.</text>
</comment>
<keyword evidence="8" id="KW-0175">Coiled coil</keyword>
<protein>
    <recommendedName>
        <fullName evidence="7">Signal transduction histidine-protein kinase/phosphatase DegS</fullName>
        <ecNumber evidence="7">2.7.13.3</ecNumber>
        <ecNumber evidence="7">3.1.3.-</ecNumber>
    </recommendedName>
</protein>
<dbReference type="GO" id="GO:0046983">
    <property type="term" value="F:protein dimerization activity"/>
    <property type="evidence" value="ECO:0007669"/>
    <property type="project" value="InterPro"/>
</dbReference>
<dbReference type="InterPro" id="IPR036890">
    <property type="entry name" value="HATPase_C_sf"/>
</dbReference>
<comment type="function">
    <text evidence="7">Member of the two-component regulatory system DegS/DegU, which plays an important role in the transition growth phase.</text>
</comment>
<keyword evidence="3 7" id="KW-0547">Nucleotide-binding</keyword>
<dbReference type="SUPFAM" id="SSF55874">
    <property type="entry name" value="ATPase domain of HSP90 chaperone/DNA topoisomerase II/histidine kinase"/>
    <property type="match status" value="1"/>
</dbReference>
<evidence type="ECO:0000256" key="4">
    <source>
        <dbReference type="ARBA" id="ARBA00022777"/>
    </source>
</evidence>
<dbReference type="AlphaFoldDB" id="A0A9C7G9W5"/>
<dbReference type="RefSeq" id="WP_230496707.1">
    <property type="nucleotide sequence ID" value="NZ_CAKJTG010000010.1"/>
</dbReference>
<evidence type="ECO:0000256" key="7">
    <source>
        <dbReference type="PIRNR" id="PIRNR003169"/>
    </source>
</evidence>
<dbReference type="Pfam" id="PF07730">
    <property type="entry name" value="HisKA_3"/>
    <property type="match status" value="1"/>
</dbReference>
<dbReference type="EC" id="3.1.3.-" evidence="7"/>
<dbReference type="GO" id="GO:0005737">
    <property type="term" value="C:cytoplasm"/>
    <property type="evidence" value="ECO:0007669"/>
    <property type="project" value="UniProtKB-SubCell"/>
</dbReference>
<dbReference type="Gene3D" id="3.30.565.10">
    <property type="entry name" value="Histidine kinase-like ATPase, C-terminal domain"/>
    <property type="match status" value="1"/>
</dbReference>
<dbReference type="GO" id="GO:0004721">
    <property type="term" value="F:phosphoprotein phosphatase activity"/>
    <property type="evidence" value="ECO:0007669"/>
    <property type="project" value="UniProtKB-UniRule"/>
</dbReference>
<dbReference type="Pfam" id="PF02518">
    <property type="entry name" value="HATPase_c"/>
    <property type="match status" value="1"/>
</dbReference>
<dbReference type="EMBL" id="CAKJTG010000010">
    <property type="protein sequence ID" value="CAG9608471.1"/>
    <property type="molecule type" value="Genomic_DNA"/>
</dbReference>
<evidence type="ECO:0000313" key="10">
    <source>
        <dbReference type="EMBL" id="CAG9608471.1"/>
    </source>
</evidence>
<evidence type="ECO:0000256" key="2">
    <source>
        <dbReference type="ARBA" id="ARBA00022679"/>
    </source>
</evidence>
<dbReference type="PANTHER" id="PTHR24421:SF55">
    <property type="entry name" value="SENSOR HISTIDINE KINASE YDFH"/>
    <property type="match status" value="1"/>
</dbReference>
<keyword evidence="5 7" id="KW-0067">ATP-binding</keyword>
<sequence>MAKKKFDSRLLDQILNKMIETIGTSKDEIFQISEKCRSESESITEDLKEVNQMVIKVMNEGDQLDSQLQVARRRLSEVSLHFQQFSEAEVRDAYEQAHQLQMNLMMKRQQEKKLMNRSDELERRLLGIRDTIDRAEELIPQVSVVKSYLASDLKEIGKALEDAQLKQDFGLKIIEAQEEERKRLSREIHDGPAQMLANVMMRSDLIERIFRERSAKEGFEEMKNFKKMVRSALYEVRRIIYDLRPMALDDLGLIPTLKKYLQTTEEYHNSSKITFINLGQDRRLLTKFEVSLFRLIQESVHNAMKHAQAKEIVVTVDLRKNRLIVIVQDDGKGFDLNGVKFQSFGIIGMKERVELLDGEITIDSQVGIGTTVRIEIPVEDENQLNSALKI</sequence>
<evidence type="ECO:0000256" key="6">
    <source>
        <dbReference type="ARBA" id="ARBA00023012"/>
    </source>
</evidence>
<reference evidence="10" key="1">
    <citation type="submission" date="2021-10" db="EMBL/GenBank/DDBJ databases">
        <authorList>
            <person name="Criscuolo A."/>
        </authorList>
    </citation>
    <scope>NUCLEOTIDE SEQUENCE</scope>
    <source>
        <strain evidence="10">CIP111885</strain>
    </source>
</reference>